<evidence type="ECO:0000256" key="12">
    <source>
        <dbReference type="SAM" id="Phobius"/>
    </source>
</evidence>
<feature type="transmembrane region" description="Helical" evidence="12">
    <location>
        <begin position="76"/>
        <end position="98"/>
    </location>
</feature>
<evidence type="ECO:0000256" key="1">
    <source>
        <dbReference type="ARBA" id="ARBA00004651"/>
    </source>
</evidence>
<dbReference type="PANTHER" id="PTHR19139">
    <property type="entry name" value="AQUAPORIN TRANSPORTER"/>
    <property type="match status" value="1"/>
</dbReference>
<reference evidence="13 14" key="1">
    <citation type="journal article" date="2017" name="Environ. Microbiol.">
        <title>Decay of the glycolytic pathway and adaptation to intranuclear parasitism within Enterocytozoonidae microsporidia.</title>
        <authorList>
            <person name="Wiredu Boakye D."/>
            <person name="Jaroenlak P."/>
            <person name="Prachumwat A."/>
            <person name="Williams T.A."/>
            <person name="Bateman K.S."/>
            <person name="Itsathitphaisarn O."/>
            <person name="Sritunyalucksana K."/>
            <person name="Paszkiewicz K.H."/>
            <person name="Moore K.A."/>
            <person name="Stentiford G.D."/>
            <person name="Williams B.A."/>
        </authorList>
    </citation>
    <scope>NUCLEOTIDE SEQUENCE [LARGE SCALE GENOMIC DNA]</scope>
    <source>
        <strain evidence="13 14">GB1</strain>
    </source>
</reference>
<dbReference type="PRINTS" id="PR00783">
    <property type="entry name" value="MINTRINSICP"/>
</dbReference>
<dbReference type="VEuPathDB" id="MicrosporidiaDB:ECANGB1_2176"/>
<evidence type="ECO:0000313" key="13">
    <source>
        <dbReference type="EMBL" id="ORD93479.1"/>
    </source>
</evidence>
<evidence type="ECO:0000313" key="14">
    <source>
        <dbReference type="Proteomes" id="UP000192639"/>
    </source>
</evidence>
<keyword evidence="7" id="KW-0677">Repeat</keyword>
<gene>
    <name evidence="13" type="primary">AQP</name>
    <name evidence="13" type="ORF">ECANGB1_2176</name>
</gene>
<accession>A0A1Y1S4Y1</accession>
<dbReference type="InterPro" id="IPR034294">
    <property type="entry name" value="Aquaporin_transptr"/>
</dbReference>
<dbReference type="InterPro" id="IPR023271">
    <property type="entry name" value="Aquaporin-like"/>
</dbReference>
<keyword evidence="9 12" id="KW-0472">Membrane</keyword>
<evidence type="ECO:0000256" key="7">
    <source>
        <dbReference type="ARBA" id="ARBA00022737"/>
    </source>
</evidence>
<keyword evidence="8 12" id="KW-1133">Transmembrane helix</keyword>
<name>A0A1Y1S4Y1_9MICR</name>
<dbReference type="Gene3D" id="1.20.1080.10">
    <property type="entry name" value="Glycerol uptake facilitator protein"/>
    <property type="match status" value="1"/>
</dbReference>
<dbReference type="InterPro" id="IPR022357">
    <property type="entry name" value="MIP_CS"/>
</dbReference>
<comment type="caution">
    <text evidence="13">The sequence shown here is derived from an EMBL/GenBank/DDBJ whole genome shotgun (WGS) entry which is preliminary data.</text>
</comment>
<sequence length="225" mass="24804">MNYRNYECFVAEFMASLIFSIVANFAIVTNVANAAVAIALAKMSIGYSFEHLTLRHVNPAVTVACALIGLLHFKSAFVFIIFQIIGFICGSGITRLLFGKEYLRVYETTQPTSSVRIIALEFGVSFLLALVVIENLVYAKGLIQYNRMGTTKSYRRNKHALPFSIGAITGTGSFISSRAEGGSFNPAFIFATFLVTNKYSFFWEYMVGDFLGSAAGALVVRHLLH</sequence>
<dbReference type="PANTHER" id="PTHR19139:SF199">
    <property type="entry name" value="MIP17260P"/>
    <property type="match status" value="1"/>
</dbReference>
<evidence type="ECO:0000256" key="3">
    <source>
        <dbReference type="ARBA" id="ARBA00021615"/>
    </source>
</evidence>
<evidence type="ECO:0000256" key="8">
    <source>
        <dbReference type="ARBA" id="ARBA00022989"/>
    </source>
</evidence>
<keyword evidence="14" id="KW-1185">Reference proteome</keyword>
<feature type="transmembrane region" description="Helical" evidence="12">
    <location>
        <begin position="118"/>
        <end position="139"/>
    </location>
</feature>
<dbReference type="AlphaFoldDB" id="A0A1Y1S4Y1"/>
<evidence type="ECO:0000256" key="2">
    <source>
        <dbReference type="ARBA" id="ARBA00006175"/>
    </source>
</evidence>
<keyword evidence="6 11" id="KW-0812">Transmembrane</keyword>
<feature type="transmembrane region" description="Helical" evidence="12">
    <location>
        <begin position="160"/>
        <end position="179"/>
    </location>
</feature>
<feature type="transmembrane region" description="Helical" evidence="12">
    <location>
        <begin position="199"/>
        <end position="220"/>
    </location>
</feature>
<evidence type="ECO:0000256" key="5">
    <source>
        <dbReference type="ARBA" id="ARBA00022475"/>
    </source>
</evidence>
<comment type="function">
    <text evidence="10">Water channel required to facilitate the transport of water across membranes. Involved in osmotolerance.</text>
</comment>
<dbReference type="OrthoDB" id="3222at2759"/>
<organism evidence="13 14">
    <name type="scientific">Enterospora canceri</name>
    <dbReference type="NCBI Taxonomy" id="1081671"/>
    <lineage>
        <taxon>Eukaryota</taxon>
        <taxon>Fungi</taxon>
        <taxon>Fungi incertae sedis</taxon>
        <taxon>Microsporidia</taxon>
        <taxon>Enterocytozoonidae</taxon>
        <taxon>Enterospora</taxon>
    </lineage>
</organism>
<dbReference type="Proteomes" id="UP000192639">
    <property type="component" value="Unassembled WGS sequence"/>
</dbReference>
<evidence type="ECO:0000256" key="9">
    <source>
        <dbReference type="ARBA" id="ARBA00023136"/>
    </source>
</evidence>
<dbReference type="SUPFAM" id="SSF81338">
    <property type="entry name" value="Aquaporin-like"/>
    <property type="match status" value="1"/>
</dbReference>
<proteinExistence type="inferred from homology"/>
<keyword evidence="5" id="KW-1003">Cell membrane</keyword>
<comment type="subcellular location">
    <subcellularLocation>
        <location evidence="1">Cell membrane</location>
        <topology evidence="1">Multi-pass membrane protein</topology>
    </subcellularLocation>
</comment>
<evidence type="ECO:0000256" key="6">
    <source>
        <dbReference type="ARBA" id="ARBA00022692"/>
    </source>
</evidence>
<evidence type="ECO:0000256" key="10">
    <source>
        <dbReference type="ARBA" id="ARBA00024994"/>
    </source>
</evidence>
<feature type="transmembrane region" description="Helical" evidence="12">
    <location>
        <begin position="13"/>
        <end position="41"/>
    </location>
</feature>
<dbReference type="GO" id="GO:0015250">
    <property type="term" value="F:water channel activity"/>
    <property type="evidence" value="ECO:0007669"/>
    <property type="project" value="TreeGrafter"/>
</dbReference>
<comment type="similarity">
    <text evidence="2 11">Belongs to the MIP/aquaporin (TC 1.A.8) family.</text>
</comment>
<evidence type="ECO:0000256" key="11">
    <source>
        <dbReference type="RuleBase" id="RU000477"/>
    </source>
</evidence>
<protein>
    <recommendedName>
        <fullName evidence="3">Aquaporin</fullName>
    </recommendedName>
</protein>
<dbReference type="Pfam" id="PF00230">
    <property type="entry name" value="MIP"/>
    <property type="match status" value="1"/>
</dbReference>
<dbReference type="GO" id="GO:0005886">
    <property type="term" value="C:plasma membrane"/>
    <property type="evidence" value="ECO:0007669"/>
    <property type="project" value="UniProtKB-SubCell"/>
</dbReference>
<keyword evidence="4 11" id="KW-0813">Transport</keyword>
<dbReference type="EMBL" id="LWDP01000078">
    <property type="protein sequence ID" value="ORD93479.1"/>
    <property type="molecule type" value="Genomic_DNA"/>
</dbReference>
<dbReference type="PROSITE" id="PS00221">
    <property type="entry name" value="MIP"/>
    <property type="match status" value="1"/>
</dbReference>
<dbReference type="InterPro" id="IPR000425">
    <property type="entry name" value="MIP"/>
</dbReference>
<evidence type="ECO:0000256" key="4">
    <source>
        <dbReference type="ARBA" id="ARBA00022448"/>
    </source>
</evidence>